<reference evidence="2" key="1">
    <citation type="journal article" date="2015" name="Nature">
        <title>Complex archaea that bridge the gap between prokaryotes and eukaryotes.</title>
        <authorList>
            <person name="Spang A."/>
            <person name="Saw J.H."/>
            <person name="Jorgensen S.L."/>
            <person name="Zaremba-Niedzwiedzka K."/>
            <person name="Martijn J."/>
            <person name="Lind A.E."/>
            <person name="van Eijk R."/>
            <person name="Schleper C."/>
            <person name="Guy L."/>
            <person name="Ettema T.J."/>
        </authorList>
    </citation>
    <scope>NUCLEOTIDE SEQUENCE</scope>
</reference>
<gene>
    <name evidence="2" type="ORF">LCGC14_1649930</name>
</gene>
<feature type="compositionally biased region" description="Low complexity" evidence="1">
    <location>
        <begin position="1"/>
        <end position="12"/>
    </location>
</feature>
<comment type="caution">
    <text evidence="2">The sequence shown here is derived from an EMBL/GenBank/DDBJ whole genome shotgun (WGS) entry which is preliminary data.</text>
</comment>
<dbReference type="AlphaFoldDB" id="A0A0F9KX95"/>
<evidence type="ECO:0000313" key="2">
    <source>
        <dbReference type="EMBL" id="KKM20000.1"/>
    </source>
</evidence>
<accession>A0A0F9KX95</accession>
<sequence length="41" mass="4460">MANKTDGNGTTTTDKKKKKKAKRIDFPMADAVYTDADGKVV</sequence>
<feature type="region of interest" description="Disordered" evidence="1">
    <location>
        <begin position="1"/>
        <end position="22"/>
    </location>
</feature>
<organism evidence="2">
    <name type="scientific">marine sediment metagenome</name>
    <dbReference type="NCBI Taxonomy" id="412755"/>
    <lineage>
        <taxon>unclassified sequences</taxon>
        <taxon>metagenomes</taxon>
        <taxon>ecological metagenomes</taxon>
    </lineage>
</organism>
<name>A0A0F9KX95_9ZZZZ</name>
<proteinExistence type="predicted"/>
<evidence type="ECO:0000256" key="1">
    <source>
        <dbReference type="SAM" id="MobiDB-lite"/>
    </source>
</evidence>
<protein>
    <submittedName>
        <fullName evidence="2">Uncharacterized protein</fullName>
    </submittedName>
</protein>
<dbReference type="EMBL" id="LAZR01013860">
    <property type="protein sequence ID" value="KKM20000.1"/>
    <property type="molecule type" value="Genomic_DNA"/>
</dbReference>